<evidence type="ECO:0000313" key="11">
    <source>
        <dbReference type="Proteomes" id="UP000326659"/>
    </source>
</evidence>
<dbReference type="RefSeq" id="WP_081519640.1">
    <property type="nucleotide sequence ID" value="NZ_CP043626.1"/>
</dbReference>
<dbReference type="PANTHER" id="PTHR30509">
    <property type="entry name" value="P-HYDROXYBENZOIC ACID EFFLUX PUMP SUBUNIT-RELATED"/>
    <property type="match status" value="1"/>
</dbReference>
<dbReference type="PANTHER" id="PTHR30509:SF8">
    <property type="entry name" value="INNER MEMBRANE PROTEIN YCCS"/>
    <property type="match status" value="1"/>
</dbReference>
<accession>A0A9X7R721</accession>
<evidence type="ECO:0000256" key="2">
    <source>
        <dbReference type="ARBA" id="ARBA00022475"/>
    </source>
</evidence>
<dbReference type="InterPro" id="IPR010020">
    <property type="entry name" value="Integral_membrane_YCCS_YHJK"/>
</dbReference>
<organism evidence="10 11">
    <name type="scientific">Pseudomonas denitrificans</name>
    <dbReference type="NCBI Taxonomy" id="43306"/>
    <lineage>
        <taxon>Bacteria</taxon>
        <taxon>Pseudomonadati</taxon>
        <taxon>Pseudomonadota</taxon>
        <taxon>Gammaproteobacteria</taxon>
        <taxon>Pseudomonadales</taxon>
        <taxon>Pseudomonadaceae</taxon>
        <taxon>Halopseudomonas</taxon>
    </lineage>
</organism>
<dbReference type="OrthoDB" id="8670769at2"/>
<evidence type="ECO:0000256" key="1">
    <source>
        <dbReference type="ARBA" id="ARBA00004651"/>
    </source>
</evidence>
<sequence>MLSSPLLQSLRRLWALDKFAYSLRVFVALSGVMLACWLQGRPELVIPLFLGVIASALAETDDHWLGRLQALLVTLACFTIASLAVELLFPYPPLFVAGLALSTFAMTLLGALGERYAAIASATLILSIYTMIGVDQRGGTPTDFWHEPLLLVAGALWYGLLSVLWNALFANQPVQQSLARLFLELGEYLKIKSTLLEPLRQLDVEAQRLALARQNGRVVVALNQAKETILARLSHGRPSPKISRYLKLYFIAQDVHERASSSHYPYNQLAEAFFHSDVLFRCQRLLNQQGKACKALAKAIQLRHPFDYNDSELALADLNASLEYLRQQGNPAWRGLLRSLGALAANLTTLDRKLSGASNPDMLDDEQDSTLLDRSPRSFKDALERIRLQVSPTSLLFRHALRLSLALAAGYGMLHLIHPTQGYWIMLTTVFVCQPNYGATRIRMVQRILGTLVGLVAGWALIDLFPNPLIQSLLAVVAGVAFFATRSTRYTLATAAITLLVLFCFNQVGDGYGLILPRLFDTLLGALIAGIAVFLVLPDWHGRSLHRLVGGTLACNSRYLREIMQQYANGKRDDLAYRTARRNAHNADATLSTTLSNMLLEPGHFRKDAEIGFRFLVLSHTLLSYLSALGAHRNQLPPDVNDDLIAEAAERLTSSLDDIAARLNERRAVEIYSDEEDALAKRLEELPEEQDDAHRLVQTQLALICRQLTPLRTLAAHLLKKDIGAEQIEAA</sequence>
<dbReference type="NCBIfam" id="TIGR01667">
    <property type="entry name" value="YCCS_YHFK"/>
    <property type="match status" value="1"/>
</dbReference>
<keyword evidence="2" id="KW-1003">Cell membrane</keyword>
<dbReference type="EMBL" id="CP043626">
    <property type="protein sequence ID" value="QEY74977.1"/>
    <property type="molecule type" value="Genomic_DNA"/>
</dbReference>
<dbReference type="NCBIfam" id="TIGR01666">
    <property type="entry name" value="YCCS"/>
    <property type="match status" value="1"/>
</dbReference>
<evidence type="ECO:0000256" key="4">
    <source>
        <dbReference type="ARBA" id="ARBA00022989"/>
    </source>
</evidence>
<dbReference type="InterPro" id="IPR049453">
    <property type="entry name" value="Memb_transporter_dom"/>
</dbReference>
<feature type="transmembrane region" description="Helical" evidence="7">
    <location>
        <begin position="492"/>
        <end position="509"/>
    </location>
</feature>
<comment type="subcellular location">
    <subcellularLocation>
        <location evidence="1">Cell membrane</location>
        <topology evidence="1">Multi-pass membrane protein</topology>
    </subcellularLocation>
</comment>
<comment type="similarity">
    <text evidence="6">Belongs to the YccS/YhfK family.</text>
</comment>
<evidence type="ECO:0000313" key="10">
    <source>
        <dbReference type="EMBL" id="QEY74977.1"/>
    </source>
</evidence>
<evidence type="ECO:0000256" key="7">
    <source>
        <dbReference type="SAM" id="Phobius"/>
    </source>
</evidence>
<keyword evidence="11" id="KW-1185">Reference proteome</keyword>
<evidence type="ECO:0000256" key="5">
    <source>
        <dbReference type="ARBA" id="ARBA00023136"/>
    </source>
</evidence>
<dbReference type="AlphaFoldDB" id="A0A9X7R721"/>
<dbReference type="KEGG" id="pden:F1C79_27010"/>
<dbReference type="GO" id="GO:0005886">
    <property type="term" value="C:plasma membrane"/>
    <property type="evidence" value="ECO:0007669"/>
    <property type="project" value="UniProtKB-SubCell"/>
</dbReference>
<keyword evidence="5 7" id="KW-0472">Membrane</keyword>
<dbReference type="Pfam" id="PF13515">
    <property type="entry name" value="FUSC_2"/>
    <property type="match status" value="1"/>
</dbReference>
<reference evidence="10 11" key="1">
    <citation type="submission" date="2019-09" db="EMBL/GenBank/DDBJ databases">
        <title>Prosopis cineraria nodule microbiome.</title>
        <authorList>
            <person name="Chaluvadi S.R."/>
            <person name="Ali R."/>
            <person name="Wang X."/>
        </authorList>
    </citation>
    <scope>NUCLEOTIDE SEQUENCE [LARGE SCALE GENOMIC DNA]</scope>
    <source>
        <strain evidence="10 11">BG1</strain>
    </source>
</reference>
<dbReference type="InterPro" id="IPR032692">
    <property type="entry name" value="YccS_N"/>
</dbReference>
<name>A0A9X7R721_PSEDE</name>
<proteinExistence type="inferred from homology"/>
<evidence type="ECO:0000256" key="3">
    <source>
        <dbReference type="ARBA" id="ARBA00022692"/>
    </source>
</evidence>
<feature type="transmembrane region" description="Helical" evidence="7">
    <location>
        <begin position="68"/>
        <end position="85"/>
    </location>
</feature>
<protein>
    <submittedName>
        <fullName evidence="10">TIGR01666 family membrane protein</fullName>
    </submittedName>
</protein>
<feature type="domain" description="Integral membrane bound transporter" evidence="9">
    <location>
        <begin position="414"/>
        <end position="529"/>
    </location>
</feature>
<feature type="transmembrane region" description="Helical" evidence="7">
    <location>
        <begin position="149"/>
        <end position="170"/>
    </location>
</feature>
<dbReference type="Pfam" id="PF12805">
    <property type="entry name" value="FUSC-like"/>
    <property type="match status" value="1"/>
</dbReference>
<keyword evidence="3 7" id="KW-0812">Transmembrane</keyword>
<dbReference type="Proteomes" id="UP000326659">
    <property type="component" value="Chromosome"/>
</dbReference>
<feature type="transmembrane region" description="Helical" evidence="7">
    <location>
        <begin position="515"/>
        <end position="537"/>
    </location>
</feature>
<keyword evidence="4 7" id="KW-1133">Transmembrane helix</keyword>
<feature type="domain" description="Integral membrane protein YccS N-terminal" evidence="8">
    <location>
        <begin position="71"/>
        <end position="354"/>
    </location>
</feature>
<feature type="transmembrane region" description="Helical" evidence="7">
    <location>
        <begin position="91"/>
        <end position="109"/>
    </location>
</feature>
<gene>
    <name evidence="10" type="primary">yccS</name>
    <name evidence="10" type="ORF">F1C79_27010</name>
</gene>
<feature type="transmembrane region" description="Helical" evidence="7">
    <location>
        <begin position="444"/>
        <end position="462"/>
    </location>
</feature>
<evidence type="ECO:0000259" key="9">
    <source>
        <dbReference type="Pfam" id="PF13515"/>
    </source>
</evidence>
<evidence type="ECO:0000256" key="6">
    <source>
        <dbReference type="ARBA" id="ARBA00043993"/>
    </source>
</evidence>
<evidence type="ECO:0000259" key="8">
    <source>
        <dbReference type="Pfam" id="PF12805"/>
    </source>
</evidence>
<feature type="transmembrane region" description="Helical" evidence="7">
    <location>
        <begin position="116"/>
        <end position="134"/>
    </location>
</feature>
<feature type="transmembrane region" description="Helical" evidence="7">
    <location>
        <begin position="21"/>
        <end position="38"/>
    </location>
</feature>
<dbReference type="InterPro" id="IPR010019">
    <property type="entry name" value="Integral_membrane_YccS"/>
</dbReference>